<sequence>MTPWYAVSGWNWTGLLFMIVMMLLFWGSVLAVILTALRHPRFVRPRQTEAERILAERLARGEIDQEEYQRRRSTLRQ</sequence>
<keyword evidence="1" id="KW-0812">Transmembrane</keyword>
<comment type="caution">
    <text evidence="3">The sequence shown here is derived from an EMBL/GenBank/DDBJ whole genome shotgun (WGS) entry which is preliminary data.</text>
</comment>
<keyword evidence="4" id="KW-1185">Reference proteome</keyword>
<dbReference type="InterPro" id="IPR018649">
    <property type="entry name" value="SHOCT"/>
</dbReference>
<name>A0ABV6A5E2_9PSEU</name>
<evidence type="ECO:0000313" key="3">
    <source>
        <dbReference type="EMBL" id="MFB9907633.1"/>
    </source>
</evidence>
<dbReference type="RefSeq" id="WP_377858151.1">
    <property type="nucleotide sequence ID" value="NZ_JBHLZU010000023.1"/>
</dbReference>
<feature type="transmembrane region" description="Helical" evidence="1">
    <location>
        <begin position="12"/>
        <end position="37"/>
    </location>
</feature>
<dbReference type="EMBL" id="JBHLZU010000023">
    <property type="protein sequence ID" value="MFB9907633.1"/>
    <property type="molecule type" value="Genomic_DNA"/>
</dbReference>
<protein>
    <submittedName>
        <fullName evidence="3">SHOCT domain-containing protein</fullName>
    </submittedName>
</protein>
<organism evidence="3 4">
    <name type="scientific">Allokutzneria oryzae</name>
    <dbReference type="NCBI Taxonomy" id="1378989"/>
    <lineage>
        <taxon>Bacteria</taxon>
        <taxon>Bacillati</taxon>
        <taxon>Actinomycetota</taxon>
        <taxon>Actinomycetes</taxon>
        <taxon>Pseudonocardiales</taxon>
        <taxon>Pseudonocardiaceae</taxon>
        <taxon>Allokutzneria</taxon>
    </lineage>
</organism>
<reference evidence="3 4" key="1">
    <citation type="submission" date="2024-09" db="EMBL/GenBank/DDBJ databases">
        <authorList>
            <person name="Sun Q."/>
            <person name="Mori K."/>
        </authorList>
    </citation>
    <scope>NUCLEOTIDE SEQUENCE [LARGE SCALE GENOMIC DNA]</scope>
    <source>
        <strain evidence="3 4">TBRC 7907</strain>
    </source>
</reference>
<dbReference type="Proteomes" id="UP001589693">
    <property type="component" value="Unassembled WGS sequence"/>
</dbReference>
<evidence type="ECO:0000256" key="1">
    <source>
        <dbReference type="SAM" id="Phobius"/>
    </source>
</evidence>
<feature type="domain" description="SHOCT" evidence="2">
    <location>
        <begin position="49"/>
        <end position="75"/>
    </location>
</feature>
<keyword evidence="1" id="KW-0472">Membrane</keyword>
<keyword evidence="1" id="KW-1133">Transmembrane helix</keyword>
<evidence type="ECO:0000259" key="2">
    <source>
        <dbReference type="Pfam" id="PF09851"/>
    </source>
</evidence>
<accession>A0ABV6A5E2</accession>
<evidence type="ECO:0000313" key="4">
    <source>
        <dbReference type="Proteomes" id="UP001589693"/>
    </source>
</evidence>
<proteinExistence type="predicted"/>
<gene>
    <name evidence="3" type="ORF">ACFFQA_27175</name>
</gene>
<dbReference type="Pfam" id="PF09851">
    <property type="entry name" value="SHOCT"/>
    <property type="match status" value="1"/>
</dbReference>